<dbReference type="GO" id="GO:0005886">
    <property type="term" value="C:plasma membrane"/>
    <property type="evidence" value="ECO:0007669"/>
    <property type="project" value="TreeGrafter"/>
</dbReference>
<dbReference type="InterPro" id="IPR057667">
    <property type="entry name" value="HTH_SB"/>
</dbReference>
<dbReference type="InterPro" id="IPR000008">
    <property type="entry name" value="C2_dom"/>
</dbReference>
<feature type="domain" description="C2" evidence="5">
    <location>
        <begin position="40"/>
        <end position="165"/>
    </location>
</feature>
<reference evidence="6" key="2">
    <citation type="submission" date="2025-08" db="UniProtKB">
        <authorList>
            <consortium name="Ensembl"/>
        </authorList>
    </citation>
    <scope>IDENTIFICATION</scope>
</reference>
<dbReference type="Pfam" id="PF07002">
    <property type="entry name" value="Copine"/>
    <property type="match status" value="2"/>
</dbReference>
<dbReference type="GO" id="GO:0071277">
    <property type="term" value="P:cellular response to calcium ion"/>
    <property type="evidence" value="ECO:0007669"/>
    <property type="project" value="TreeGrafter"/>
</dbReference>
<evidence type="ECO:0000256" key="3">
    <source>
        <dbReference type="ARBA" id="ARBA00022737"/>
    </source>
</evidence>
<keyword evidence="4" id="KW-0106">Calcium</keyword>
<dbReference type="SUPFAM" id="SSF53300">
    <property type="entry name" value="vWA-like"/>
    <property type="match status" value="1"/>
</dbReference>
<evidence type="ECO:0000313" key="6">
    <source>
        <dbReference type="Ensembl" id="ENSHHUP00000029942.1"/>
    </source>
</evidence>
<dbReference type="InterPro" id="IPR045052">
    <property type="entry name" value="Copine"/>
</dbReference>
<dbReference type="SMART" id="SM00239">
    <property type="entry name" value="C2"/>
    <property type="match status" value="1"/>
</dbReference>
<dbReference type="Gene3D" id="1.10.10.10">
    <property type="entry name" value="Winged helix-like DNA-binding domain superfamily/Winged helix DNA-binding domain"/>
    <property type="match status" value="1"/>
</dbReference>
<keyword evidence="7" id="KW-1185">Reference proteome</keyword>
<dbReference type="FunFam" id="2.60.40.150:FF:000013">
    <property type="entry name" value="copine-9 isoform X1"/>
    <property type="match status" value="1"/>
</dbReference>
<protein>
    <submittedName>
        <fullName evidence="6">Copine family member 9</fullName>
    </submittedName>
</protein>
<dbReference type="CDD" id="cd04047">
    <property type="entry name" value="C2B_Copine"/>
    <property type="match status" value="1"/>
</dbReference>
<sequence length="513" mass="57574">MSSGSSLGAISKRLKVPRSSVQTIVRKYKHHGTTQPSYCSGRKCILSPRDERTLVRKDIATMQLCANKLDKKDFFGKSDPFLVFYRSNEDGTFTICHKTEVVKNTLNPVWQPFTIAVRALCNGDYDRTVKVDVYDWDRDGSHDFIGEFTTSYRDFSRGQNQFNVYEVLNPKKKGKKKKYTNSGTVTLLSFKVESEYTFVDFIRGGEWTLIYLNFNCVSMCVCLCSLTGNPSQPTSLHYMNPYQMNAYAMALKAVGEIIQDYDSDKLFPAYGFGAKLPPDGKISHAFPLSGDNENPNCVGIEGVLEAYFQSLRTVQLYGPTNFSPVINQVARSAQDVTDGSQYFVLLMITDGVISDMVQTKEAVVNAAALPMSIIIVGVGPAKFDAMEELDGDEVRVSSRGRFAERDIVQVEYLMLMISSRTKKFILPDIQYFQYSTTVVCPVPVVVHPPTPIQFVPFRDYMDQSGNQVLSMARLAKDVLAEIPEQLLGFMKTRGIEPRPALSSSELPELHRLI</sequence>
<evidence type="ECO:0000259" key="5">
    <source>
        <dbReference type="PROSITE" id="PS50004"/>
    </source>
</evidence>
<evidence type="ECO:0000313" key="7">
    <source>
        <dbReference type="Proteomes" id="UP000314982"/>
    </source>
</evidence>
<dbReference type="PROSITE" id="PS50004">
    <property type="entry name" value="C2"/>
    <property type="match status" value="1"/>
</dbReference>
<accession>A0A4W5LVC5</accession>
<dbReference type="Pfam" id="PF00168">
    <property type="entry name" value="C2"/>
    <property type="match status" value="1"/>
</dbReference>
<dbReference type="InterPro" id="IPR035892">
    <property type="entry name" value="C2_domain_sf"/>
</dbReference>
<dbReference type="PANTHER" id="PTHR10857:SF112">
    <property type="entry name" value="COPINE-9"/>
    <property type="match status" value="1"/>
</dbReference>
<dbReference type="SUPFAM" id="SSF49562">
    <property type="entry name" value="C2 domain (Calcium/lipid-binding domain, CaLB)"/>
    <property type="match status" value="1"/>
</dbReference>
<dbReference type="InterPro" id="IPR036465">
    <property type="entry name" value="vWFA_dom_sf"/>
</dbReference>
<evidence type="ECO:0000256" key="2">
    <source>
        <dbReference type="ARBA" id="ARBA00022723"/>
    </source>
</evidence>
<dbReference type="Proteomes" id="UP000314982">
    <property type="component" value="Unassembled WGS sequence"/>
</dbReference>
<comment type="similarity">
    <text evidence="1">Belongs to the copine family.</text>
</comment>
<name>A0A4W5LVC5_9TELE</name>
<dbReference type="GO" id="GO:0005544">
    <property type="term" value="F:calcium-dependent phospholipid binding"/>
    <property type="evidence" value="ECO:0007669"/>
    <property type="project" value="InterPro"/>
</dbReference>
<dbReference type="Pfam" id="PF25787">
    <property type="entry name" value="HTH_SB"/>
    <property type="match status" value="1"/>
</dbReference>
<dbReference type="AlphaFoldDB" id="A0A4W5LVC5"/>
<organism evidence="6 7">
    <name type="scientific">Hucho hucho</name>
    <name type="common">huchen</name>
    <dbReference type="NCBI Taxonomy" id="62062"/>
    <lineage>
        <taxon>Eukaryota</taxon>
        <taxon>Metazoa</taxon>
        <taxon>Chordata</taxon>
        <taxon>Craniata</taxon>
        <taxon>Vertebrata</taxon>
        <taxon>Euteleostomi</taxon>
        <taxon>Actinopterygii</taxon>
        <taxon>Neopterygii</taxon>
        <taxon>Teleostei</taxon>
        <taxon>Protacanthopterygii</taxon>
        <taxon>Salmoniformes</taxon>
        <taxon>Salmonidae</taxon>
        <taxon>Salmoninae</taxon>
        <taxon>Hucho</taxon>
    </lineage>
</organism>
<proteinExistence type="inferred from homology"/>
<keyword evidence="3" id="KW-0677">Repeat</keyword>
<reference evidence="6" key="3">
    <citation type="submission" date="2025-09" db="UniProtKB">
        <authorList>
            <consortium name="Ensembl"/>
        </authorList>
    </citation>
    <scope>IDENTIFICATION</scope>
</reference>
<dbReference type="InterPro" id="IPR010734">
    <property type="entry name" value="Copine_C"/>
</dbReference>
<evidence type="ECO:0000256" key="4">
    <source>
        <dbReference type="ARBA" id="ARBA00022837"/>
    </source>
</evidence>
<dbReference type="InterPro" id="IPR036388">
    <property type="entry name" value="WH-like_DNA-bd_sf"/>
</dbReference>
<keyword evidence="2" id="KW-0479">Metal-binding</keyword>
<evidence type="ECO:0000256" key="1">
    <source>
        <dbReference type="ARBA" id="ARBA00009048"/>
    </source>
</evidence>
<dbReference type="InterPro" id="IPR037768">
    <property type="entry name" value="C2B_Copine"/>
</dbReference>
<dbReference type="GeneTree" id="ENSGT00940000159659"/>
<dbReference type="Gene3D" id="2.60.40.150">
    <property type="entry name" value="C2 domain"/>
    <property type="match status" value="1"/>
</dbReference>
<dbReference type="PANTHER" id="PTHR10857">
    <property type="entry name" value="COPINE"/>
    <property type="match status" value="1"/>
</dbReference>
<dbReference type="GO" id="GO:0046872">
    <property type="term" value="F:metal ion binding"/>
    <property type="evidence" value="ECO:0007669"/>
    <property type="project" value="UniProtKB-KW"/>
</dbReference>
<reference evidence="7" key="1">
    <citation type="submission" date="2018-06" db="EMBL/GenBank/DDBJ databases">
        <title>Genome assembly of Danube salmon.</title>
        <authorList>
            <person name="Macqueen D.J."/>
            <person name="Gundappa M.K."/>
        </authorList>
    </citation>
    <scope>NUCLEOTIDE SEQUENCE [LARGE SCALE GENOMIC DNA]</scope>
</reference>
<dbReference type="Ensembl" id="ENSHHUT00000031188.1">
    <property type="protein sequence ID" value="ENSHHUP00000029942.1"/>
    <property type="gene ID" value="ENSHHUG00000018705.1"/>
</dbReference>